<comment type="caution">
    <text evidence="4">The sequence shown here is derived from an EMBL/GenBank/DDBJ whole genome shotgun (WGS) entry which is preliminary data.</text>
</comment>
<dbReference type="SUPFAM" id="SSF46689">
    <property type="entry name" value="Homeodomain-like"/>
    <property type="match status" value="2"/>
</dbReference>
<accession>A0AAV3XX93</accession>
<proteinExistence type="predicted"/>
<dbReference type="Pfam" id="PF03221">
    <property type="entry name" value="HTH_Tnp_Tc5"/>
    <property type="match status" value="1"/>
</dbReference>
<dbReference type="InterPro" id="IPR007889">
    <property type="entry name" value="HTH_Psq"/>
</dbReference>
<protein>
    <submittedName>
        <fullName evidence="4">Tigger transposable element-derived protein 4</fullName>
    </submittedName>
</protein>
<gene>
    <name evidence="4" type="ORF">PoB_000176000</name>
</gene>
<name>A0AAV3XX93_9GAST</name>
<feature type="domain" description="HTH CENPB-type" evidence="3">
    <location>
        <begin position="66"/>
        <end position="137"/>
    </location>
</feature>
<dbReference type="InterPro" id="IPR006600">
    <property type="entry name" value="HTH_CenpB_DNA-bd_dom"/>
</dbReference>
<dbReference type="PROSITE" id="PS51253">
    <property type="entry name" value="HTH_CENPB"/>
    <property type="match status" value="1"/>
</dbReference>
<dbReference type="PANTHER" id="PTHR19303">
    <property type="entry name" value="TRANSPOSON"/>
    <property type="match status" value="1"/>
</dbReference>
<keyword evidence="5" id="KW-1185">Reference proteome</keyword>
<dbReference type="Gene3D" id="1.10.10.60">
    <property type="entry name" value="Homeodomain-like"/>
    <property type="match status" value="2"/>
</dbReference>
<dbReference type="EMBL" id="BLXT01000264">
    <property type="protein sequence ID" value="GFN75254.1"/>
    <property type="molecule type" value="Genomic_DNA"/>
</dbReference>
<dbReference type="Pfam" id="PF04218">
    <property type="entry name" value="CENP-B_N"/>
    <property type="match status" value="1"/>
</dbReference>
<keyword evidence="2" id="KW-0539">Nucleus</keyword>
<dbReference type="SMART" id="SM00674">
    <property type="entry name" value="CENPB"/>
    <property type="match status" value="1"/>
</dbReference>
<dbReference type="PANTHER" id="PTHR19303:SF73">
    <property type="entry name" value="PROTEIN PDC2"/>
    <property type="match status" value="1"/>
</dbReference>
<dbReference type="Proteomes" id="UP000735302">
    <property type="component" value="Unassembled WGS sequence"/>
</dbReference>
<dbReference type="GO" id="GO:0003677">
    <property type="term" value="F:DNA binding"/>
    <property type="evidence" value="ECO:0007669"/>
    <property type="project" value="UniProtKB-KW"/>
</dbReference>
<dbReference type="InterPro" id="IPR050863">
    <property type="entry name" value="CenT-Element_Derived"/>
</dbReference>
<evidence type="ECO:0000259" key="3">
    <source>
        <dbReference type="PROSITE" id="PS51253"/>
    </source>
</evidence>
<evidence type="ECO:0000313" key="4">
    <source>
        <dbReference type="EMBL" id="GFN75254.1"/>
    </source>
</evidence>
<evidence type="ECO:0000256" key="2">
    <source>
        <dbReference type="ARBA" id="ARBA00023242"/>
    </source>
</evidence>
<reference evidence="4 5" key="1">
    <citation type="journal article" date="2021" name="Elife">
        <title>Chloroplast acquisition without the gene transfer in kleptoplastic sea slugs, Plakobranchus ocellatus.</title>
        <authorList>
            <person name="Maeda T."/>
            <person name="Takahashi S."/>
            <person name="Yoshida T."/>
            <person name="Shimamura S."/>
            <person name="Takaki Y."/>
            <person name="Nagai Y."/>
            <person name="Toyoda A."/>
            <person name="Suzuki Y."/>
            <person name="Arimoto A."/>
            <person name="Ishii H."/>
            <person name="Satoh N."/>
            <person name="Nishiyama T."/>
            <person name="Hasebe M."/>
            <person name="Maruyama T."/>
            <person name="Minagawa J."/>
            <person name="Obokata J."/>
            <person name="Shigenobu S."/>
        </authorList>
    </citation>
    <scope>NUCLEOTIDE SEQUENCE [LARGE SCALE GENOMIC DNA]</scope>
</reference>
<sequence length="183" mass="20933">MSLQKRTRKNLSIETKLQLLADVDKKQSTKKEIAEKYGIPHNMLSTILKNRAKLERPGLTTEFQPDRKRQRTTEKLDIDQALFLWFKQARAMSAPLSNPILTSQAELIAQELGMKDFTASVGWIERFKRRHGIALRTVSGEGAAVDCINGIYYMISLPTAGPSFVQRPPRHIRRFLKRTIALE</sequence>
<evidence type="ECO:0000313" key="5">
    <source>
        <dbReference type="Proteomes" id="UP000735302"/>
    </source>
</evidence>
<dbReference type="GO" id="GO:0005634">
    <property type="term" value="C:nucleus"/>
    <property type="evidence" value="ECO:0007669"/>
    <property type="project" value="TreeGrafter"/>
</dbReference>
<keyword evidence="1" id="KW-0238">DNA-binding</keyword>
<organism evidence="4 5">
    <name type="scientific">Plakobranchus ocellatus</name>
    <dbReference type="NCBI Taxonomy" id="259542"/>
    <lineage>
        <taxon>Eukaryota</taxon>
        <taxon>Metazoa</taxon>
        <taxon>Spiralia</taxon>
        <taxon>Lophotrochozoa</taxon>
        <taxon>Mollusca</taxon>
        <taxon>Gastropoda</taxon>
        <taxon>Heterobranchia</taxon>
        <taxon>Euthyneura</taxon>
        <taxon>Panpulmonata</taxon>
        <taxon>Sacoglossa</taxon>
        <taxon>Placobranchoidea</taxon>
        <taxon>Plakobranchidae</taxon>
        <taxon>Plakobranchus</taxon>
    </lineage>
</organism>
<evidence type="ECO:0000256" key="1">
    <source>
        <dbReference type="ARBA" id="ARBA00023125"/>
    </source>
</evidence>
<dbReference type="InterPro" id="IPR009057">
    <property type="entry name" value="Homeodomain-like_sf"/>
</dbReference>
<dbReference type="AlphaFoldDB" id="A0AAV3XX93"/>